<evidence type="ECO:0000256" key="1">
    <source>
        <dbReference type="SAM" id="MobiDB-lite"/>
    </source>
</evidence>
<dbReference type="Gramene" id="Mp1g19700.1">
    <property type="protein sequence ID" value="Mp1g19700.1.cds"/>
    <property type="gene ID" value="Mp1g19700"/>
</dbReference>
<feature type="region of interest" description="Disordered" evidence="1">
    <location>
        <begin position="16"/>
        <end position="45"/>
    </location>
</feature>
<dbReference type="EMBL" id="KZ772673">
    <property type="protein sequence ID" value="PTQ50305.1"/>
    <property type="molecule type" value="Genomic_DNA"/>
</dbReference>
<dbReference type="Proteomes" id="UP000244005">
    <property type="component" value="Unassembled WGS sequence"/>
</dbReference>
<name>A0A2R6XW27_MARPO</name>
<protein>
    <submittedName>
        <fullName evidence="2">Uncharacterized protein</fullName>
    </submittedName>
</protein>
<gene>
    <name evidence="2" type="ORF">MARPO_0001s0309</name>
</gene>
<evidence type="ECO:0000313" key="2">
    <source>
        <dbReference type="EMBL" id="PTQ50305.1"/>
    </source>
</evidence>
<feature type="compositionally biased region" description="Low complexity" evidence="1">
    <location>
        <begin position="21"/>
        <end position="35"/>
    </location>
</feature>
<reference evidence="3" key="1">
    <citation type="journal article" date="2017" name="Cell">
        <title>Insights into land plant evolution garnered from the Marchantia polymorpha genome.</title>
        <authorList>
            <person name="Bowman J.L."/>
            <person name="Kohchi T."/>
            <person name="Yamato K.T."/>
            <person name="Jenkins J."/>
            <person name="Shu S."/>
            <person name="Ishizaki K."/>
            <person name="Yamaoka S."/>
            <person name="Nishihama R."/>
            <person name="Nakamura Y."/>
            <person name="Berger F."/>
            <person name="Adam C."/>
            <person name="Aki S.S."/>
            <person name="Althoff F."/>
            <person name="Araki T."/>
            <person name="Arteaga-Vazquez M.A."/>
            <person name="Balasubrmanian S."/>
            <person name="Barry K."/>
            <person name="Bauer D."/>
            <person name="Boehm C.R."/>
            <person name="Briginshaw L."/>
            <person name="Caballero-Perez J."/>
            <person name="Catarino B."/>
            <person name="Chen F."/>
            <person name="Chiyoda S."/>
            <person name="Chovatia M."/>
            <person name="Davies K.M."/>
            <person name="Delmans M."/>
            <person name="Demura T."/>
            <person name="Dierschke T."/>
            <person name="Dolan L."/>
            <person name="Dorantes-Acosta A.E."/>
            <person name="Eklund D.M."/>
            <person name="Florent S.N."/>
            <person name="Flores-Sandoval E."/>
            <person name="Fujiyama A."/>
            <person name="Fukuzawa H."/>
            <person name="Galik B."/>
            <person name="Grimanelli D."/>
            <person name="Grimwood J."/>
            <person name="Grossniklaus U."/>
            <person name="Hamada T."/>
            <person name="Haseloff J."/>
            <person name="Hetherington A.J."/>
            <person name="Higo A."/>
            <person name="Hirakawa Y."/>
            <person name="Hundley H.N."/>
            <person name="Ikeda Y."/>
            <person name="Inoue K."/>
            <person name="Inoue S.I."/>
            <person name="Ishida S."/>
            <person name="Jia Q."/>
            <person name="Kakita M."/>
            <person name="Kanazawa T."/>
            <person name="Kawai Y."/>
            <person name="Kawashima T."/>
            <person name="Kennedy M."/>
            <person name="Kinose K."/>
            <person name="Kinoshita T."/>
            <person name="Kohara Y."/>
            <person name="Koide E."/>
            <person name="Komatsu K."/>
            <person name="Kopischke S."/>
            <person name="Kubo M."/>
            <person name="Kyozuka J."/>
            <person name="Lagercrantz U."/>
            <person name="Lin S.S."/>
            <person name="Lindquist E."/>
            <person name="Lipzen A.M."/>
            <person name="Lu C.W."/>
            <person name="De Luna E."/>
            <person name="Martienssen R.A."/>
            <person name="Minamino N."/>
            <person name="Mizutani M."/>
            <person name="Mizutani M."/>
            <person name="Mochizuki N."/>
            <person name="Monte I."/>
            <person name="Mosher R."/>
            <person name="Nagasaki H."/>
            <person name="Nakagami H."/>
            <person name="Naramoto S."/>
            <person name="Nishitani K."/>
            <person name="Ohtani M."/>
            <person name="Okamoto T."/>
            <person name="Okumura M."/>
            <person name="Phillips J."/>
            <person name="Pollak B."/>
            <person name="Reinders A."/>
            <person name="Rovekamp M."/>
            <person name="Sano R."/>
            <person name="Sawa S."/>
            <person name="Schmid M.W."/>
            <person name="Shirakawa M."/>
            <person name="Solano R."/>
            <person name="Spunde A."/>
            <person name="Suetsugu N."/>
            <person name="Sugano S."/>
            <person name="Sugiyama A."/>
            <person name="Sun R."/>
            <person name="Suzuki Y."/>
            <person name="Takenaka M."/>
            <person name="Takezawa D."/>
            <person name="Tomogane H."/>
            <person name="Tsuzuki M."/>
            <person name="Ueda T."/>
            <person name="Umeda M."/>
            <person name="Ward J.M."/>
            <person name="Watanabe Y."/>
            <person name="Yazaki K."/>
            <person name="Yokoyama R."/>
            <person name="Yoshitake Y."/>
            <person name="Yotsui I."/>
            <person name="Zachgo S."/>
            <person name="Schmutz J."/>
        </authorList>
    </citation>
    <scope>NUCLEOTIDE SEQUENCE [LARGE SCALE GENOMIC DNA]</scope>
    <source>
        <strain evidence="3">Tak-1</strain>
    </source>
</reference>
<accession>A0A2R6XW27</accession>
<evidence type="ECO:0000313" key="3">
    <source>
        <dbReference type="Proteomes" id="UP000244005"/>
    </source>
</evidence>
<keyword evidence="3" id="KW-1185">Reference proteome</keyword>
<proteinExistence type="predicted"/>
<dbReference type="AlphaFoldDB" id="A0A2R6XW27"/>
<organism evidence="2 3">
    <name type="scientific">Marchantia polymorpha</name>
    <name type="common">Common liverwort</name>
    <name type="synonym">Marchantia aquatica</name>
    <dbReference type="NCBI Taxonomy" id="3197"/>
    <lineage>
        <taxon>Eukaryota</taxon>
        <taxon>Viridiplantae</taxon>
        <taxon>Streptophyta</taxon>
        <taxon>Embryophyta</taxon>
        <taxon>Marchantiophyta</taxon>
        <taxon>Marchantiopsida</taxon>
        <taxon>Marchantiidae</taxon>
        <taxon>Marchantiales</taxon>
        <taxon>Marchantiaceae</taxon>
        <taxon>Marchantia</taxon>
    </lineage>
</organism>
<sequence>MLKIQLKVKVCPFWTSPSPSPFDSSCGPLSSSSPRPAKKAHHSRPSLIIKEGLHLRWLPRATKLINAPGSSLLHGQDYNGSRLSPAQPASCSPKLRLQAQTSAPHLCRRMPKAQQFLRITTGEKI</sequence>